<dbReference type="InParanoid" id="F2U278"/>
<dbReference type="InterPro" id="IPR018391">
    <property type="entry name" value="PQQ_b-propeller_rpt"/>
</dbReference>
<evidence type="ECO:0000313" key="2">
    <source>
        <dbReference type="EMBL" id="EGD81730.1"/>
    </source>
</evidence>
<dbReference type="PANTHER" id="PTHR34512">
    <property type="entry name" value="CELL SURFACE PROTEIN"/>
    <property type="match status" value="1"/>
</dbReference>
<gene>
    <name evidence="2" type="ORF">PTSG_02441</name>
</gene>
<dbReference type="PANTHER" id="PTHR34512:SF30">
    <property type="entry name" value="OUTER MEMBRANE PROTEIN ASSEMBLY FACTOR BAMB"/>
    <property type="match status" value="1"/>
</dbReference>
<evidence type="ECO:0000313" key="3">
    <source>
        <dbReference type="Proteomes" id="UP000007799"/>
    </source>
</evidence>
<protein>
    <recommendedName>
        <fullName evidence="1">Pyrrolo-quinoline quinone repeat domain-containing protein</fullName>
    </recommendedName>
</protein>
<dbReference type="Gene3D" id="2.130.10.10">
    <property type="entry name" value="YVTN repeat-like/Quinoprotein amine dehydrogenase"/>
    <property type="match status" value="2"/>
</dbReference>
<dbReference type="Pfam" id="PF13360">
    <property type="entry name" value="PQQ_2"/>
    <property type="match status" value="2"/>
</dbReference>
<dbReference type="SUPFAM" id="SSF50998">
    <property type="entry name" value="Quinoprotein alcohol dehydrogenase-like"/>
    <property type="match status" value="2"/>
</dbReference>
<dbReference type="OrthoDB" id="416253at2759"/>
<dbReference type="EMBL" id="GL832959">
    <property type="protein sequence ID" value="EGD81730.1"/>
    <property type="molecule type" value="Genomic_DNA"/>
</dbReference>
<sequence>MEERQTTVMTSVGVNKVAAAVAVVLAVLGLAGTVHAQLHKGDWPQFGRTPNFHSFNDVGNNGGHAEWSYNVHNRVVASPAVGGGKVFVGSDDSKLYCFNQTSGKVLWTFATGNAVRSSPALAQDGSVVFGSYDGHAYRVSGEGKLLWKTQIGGHVYSPATIAADGSVLIGSGTGQLFRLNFHSGKAIWAFDSHHSLPMNSGPAIGDKHPDIVVVRSYDQYVYAVNFTSGELVWRVNTHGGGGSSACIVDDTVYIGSWDQNLYAINIITGKVLWTFNTHGEIESHPAYQDGILYVSSEESITVFALNATTGSVLWTYSNSTQEFNGSPSLSRELVFIGANDHNMHVLDRFTGELKFKFPTCANVFVSAAIADNGMVYFGCNTATLDADAGPDTDDDDDGSENLGAVYAVNPALHL</sequence>
<evidence type="ECO:0000259" key="1">
    <source>
        <dbReference type="Pfam" id="PF13360"/>
    </source>
</evidence>
<dbReference type="RefSeq" id="XP_004996934.1">
    <property type="nucleotide sequence ID" value="XM_004996877.1"/>
</dbReference>
<dbReference type="eggNOG" id="KOG4649">
    <property type="taxonomic scope" value="Eukaryota"/>
</dbReference>
<keyword evidence="3" id="KW-1185">Reference proteome</keyword>
<name>F2U278_SALR5</name>
<dbReference type="InterPro" id="IPR015943">
    <property type="entry name" value="WD40/YVTN_repeat-like_dom_sf"/>
</dbReference>
<dbReference type="KEGG" id="sre:PTSG_02441"/>
<dbReference type="InterPro" id="IPR011047">
    <property type="entry name" value="Quinoprotein_ADH-like_sf"/>
</dbReference>
<dbReference type="AlphaFoldDB" id="F2U278"/>
<dbReference type="SMART" id="SM00564">
    <property type="entry name" value="PQQ"/>
    <property type="match status" value="7"/>
</dbReference>
<dbReference type="OMA" id="CKIKWEF"/>
<dbReference type="InterPro" id="IPR002372">
    <property type="entry name" value="PQQ_rpt_dom"/>
</dbReference>
<reference evidence="2" key="1">
    <citation type="submission" date="2009-08" db="EMBL/GenBank/DDBJ databases">
        <title>Annotation of Salpingoeca rosetta.</title>
        <authorList>
            <consortium name="The Broad Institute Genome Sequencing Platform"/>
            <person name="Russ C."/>
            <person name="Cuomo C."/>
            <person name="Burger G."/>
            <person name="Gray M.W."/>
            <person name="Holland P.W.H."/>
            <person name="King N."/>
            <person name="Lang F.B.F."/>
            <person name="Roger A.J."/>
            <person name="Ruiz-Trillo I."/>
            <person name="Young S.K."/>
            <person name="Zeng Q."/>
            <person name="Gargeya S."/>
            <person name="Alvarado L."/>
            <person name="Berlin A."/>
            <person name="Chapman S.B."/>
            <person name="Chen Z."/>
            <person name="Freedman E."/>
            <person name="Gellesch M."/>
            <person name="Goldberg J."/>
            <person name="Griggs A."/>
            <person name="Gujja S."/>
            <person name="Heilman E."/>
            <person name="Heiman D."/>
            <person name="Howarth C."/>
            <person name="Mehta T."/>
            <person name="Neiman D."/>
            <person name="Pearson M."/>
            <person name="Roberts A."/>
            <person name="Saif S."/>
            <person name="Shea T."/>
            <person name="Shenoy N."/>
            <person name="Sisk P."/>
            <person name="Stolte C."/>
            <person name="Sykes S."/>
            <person name="White J."/>
            <person name="Yandava C."/>
            <person name="Haas B."/>
            <person name="Nusbaum C."/>
            <person name="Birren B."/>
        </authorList>
    </citation>
    <scope>NUCLEOTIDE SEQUENCE</scope>
    <source>
        <strain evidence="2">ATCC 50818</strain>
    </source>
</reference>
<feature type="domain" description="Pyrrolo-quinoline quinone repeat" evidence="1">
    <location>
        <begin position="60"/>
        <end position="189"/>
    </location>
</feature>
<dbReference type="Proteomes" id="UP000007799">
    <property type="component" value="Unassembled WGS sequence"/>
</dbReference>
<dbReference type="Gene3D" id="2.40.10.480">
    <property type="match status" value="1"/>
</dbReference>
<dbReference type="GeneID" id="16077526"/>
<organism evidence="2 3">
    <name type="scientific">Salpingoeca rosetta (strain ATCC 50818 / BSB-021)</name>
    <dbReference type="NCBI Taxonomy" id="946362"/>
    <lineage>
        <taxon>Eukaryota</taxon>
        <taxon>Choanoflagellata</taxon>
        <taxon>Craspedida</taxon>
        <taxon>Salpingoecidae</taxon>
        <taxon>Salpingoeca</taxon>
    </lineage>
</organism>
<proteinExistence type="predicted"/>
<feature type="domain" description="Pyrrolo-quinoline quinone repeat" evidence="1">
    <location>
        <begin position="218"/>
        <end position="353"/>
    </location>
</feature>
<dbReference type="STRING" id="946362.F2U278"/>
<accession>F2U278</accession>